<evidence type="ECO:0000256" key="3">
    <source>
        <dbReference type="ARBA" id="ARBA00022679"/>
    </source>
</evidence>
<evidence type="ECO:0000256" key="1">
    <source>
        <dbReference type="ARBA" id="ARBA00022527"/>
    </source>
</evidence>
<protein>
    <recommendedName>
        <fullName evidence="9">Protein kinase domain-containing protein</fullName>
    </recommendedName>
</protein>
<organism evidence="10 11">
    <name type="scientific">Xenopus laevis</name>
    <name type="common">African clawed frog</name>
    <dbReference type="NCBI Taxonomy" id="8355"/>
    <lineage>
        <taxon>Eukaryota</taxon>
        <taxon>Metazoa</taxon>
        <taxon>Chordata</taxon>
        <taxon>Craniata</taxon>
        <taxon>Vertebrata</taxon>
        <taxon>Euteleostomi</taxon>
        <taxon>Amphibia</taxon>
        <taxon>Batrachia</taxon>
        <taxon>Anura</taxon>
        <taxon>Pipoidea</taxon>
        <taxon>Pipidae</taxon>
        <taxon>Xenopodinae</taxon>
        <taxon>Xenopus</taxon>
        <taxon>Xenopus</taxon>
    </lineage>
</organism>
<dbReference type="InterPro" id="IPR008271">
    <property type="entry name" value="Ser/Thr_kinase_AS"/>
</dbReference>
<evidence type="ECO:0000256" key="2">
    <source>
        <dbReference type="ARBA" id="ARBA00022553"/>
    </source>
</evidence>
<feature type="non-terminal residue" evidence="10">
    <location>
        <position position="312"/>
    </location>
</feature>
<dbReference type="Proteomes" id="UP000694892">
    <property type="component" value="Chromosome 3L"/>
</dbReference>
<evidence type="ECO:0000313" key="11">
    <source>
        <dbReference type="Proteomes" id="UP000694892"/>
    </source>
</evidence>
<feature type="binding site" evidence="7">
    <location>
        <position position="61"/>
    </location>
    <ligand>
        <name>ATP</name>
        <dbReference type="ChEBI" id="CHEBI:30616"/>
    </ligand>
</feature>
<dbReference type="Pfam" id="PF00069">
    <property type="entry name" value="Pkinase"/>
    <property type="match status" value="1"/>
</dbReference>
<dbReference type="AlphaFoldDB" id="A0A974HSJ1"/>
<proteinExistence type="inferred from homology"/>
<keyword evidence="3" id="KW-0808">Transferase</keyword>
<keyword evidence="2" id="KW-0597">Phosphoprotein</keyword>
<evidence type="ECO:0000313" key="10">
    <source>
        <dbReference type="EMBL" id="OCT88595.1"/>
    </source>
</evidence>
<accession>A0A974HSJ1</accession>
<dbReference type="GO" id="GO:0004674">
    <property type="term" value="F:protein serine/threonine kinase activity"/>
    <property type="evidence" value="ECO:0007669"/>
    <property type="project" value="UniProtKB-KW"/>
</dbReference>
<evidence type="ECO:0000256" key="4">
    <source>
        <dbReference type="ARBA" id="ARBA00022741"/>
    </source>
</evidence>
<dbReference type="OMA" id="QAPELWR"/>
<dbReference type="GO" id="GO:0005524">
    <property type="term" value="F:ATP binding"/>
    <property type="evidence" value="ECO:0007669"/>
    <property type="project" value="UniProtKB-UniRule"/>
</dbReference>
<keyword evidence="6 7" id="KW-0067">ATP-binding</keyword>
<dbReference type="Gene3D" id="3.30.200.20">
    <property type="entry name" value="Phosphorylase Kinase, domain 1"/>
    <property type="match status" value="1"/>
</dbReference>
<keyword evidence="5" id="KW-0418">Kinase</keyword>
<reference evidence="11" key="1">
    <citation type="journal article" date="2016" name="Nature">
        <title>Genome evolution in the allotetraploid frog Xenopus laevis.</title>
        <authorList>
            <person name="Session A.M."/>
            <person name="Uno Y."/>
            <person name="Kwon T."/>
            <person name="Chapman J.A."/>
            <person name="Toyoda A."/>
            <person name="Takahashi S."/>
            <person name="Fukui A."/>
            <person name="Hikosaka A."/>
            <person name="Suzuki A."/>
            <person name="Kondo M."/>
            <person name="van Heeringen S.J."/>
            <person name="Quigley I."/>
            <person name="Heinz S."/>
            <person name="Ogino H."/>
            <person name="Ochi H."/>
            <person name="Hellsten U."/>
            <person name="Lyons J.B."/>
            <person name="Simakov O."/>
            <person name="Putnam N."/>
            <person name="Stites J."/>
            <person name="Kuroki Y."/>
            <person name="Tanaka T."/>
            <person name="Michiue T."/>
            <person name="Watanabe M."/>
            <person name="Bogdanovic O."/>
            <person name="Lister R."/>
            <person name="Georgiou G."/>
            <person name="Paranjpe S.S."/>
            <person name="van Kruijsbergen I."/>
            <person name="Shu S."/>
            <person name="Carlson J."/>
            <person name="Kinoshita T."/>
            <person name="Ohta Y."/>
            <person name="Mawaribuchi S."/>
            <person name="Jenkins J."/>
            <person name="Grimwood J."/>
            <person name="Schmutz J."/>
            <person name="Mitros T."/>
            <person name="Mozaffari S.V."/>
            <person name="Suzuki Y."/>
            <person name="Haramoto Y."/>
            <person name="Yamamoto T.S."/>
            <person name="Takagi C."/>
            <person name="Heald R."/>
            <person name="Miller K."/>
            <person name="Haudenschild C."/>
            <person name="Kitzman J."/>
            <person name="Nakayama T."/>
            <person name="Izutsu Y."/>
            <person name="Robert J."/>
            <person name="Fortriede J."/>
            <person name="Burns K."/>
            <person name="Lotay V."/>
            <person name="Karimi K."/>
            <person name="Yasuoka Y."/>
            <person name="Dichmann D.S."/>
            <person name="Flajnik M.F."/>
            <person name="Houston D.W."/>
            <person name="Shendure J."/>
            <person name="DuPasquier L."/>
            <person name="Vize P.D."/>
            <person name="Zorn A.M."/>
            <person name="Ito M."/>
            <person name="Marcotte E.M."/>
            <person name="Wallingford J.B."/>
            <person name="Ito Y."/>
            <person name="Asashima M."/>
            <person name="Ueno N."/>
            <person name="Matsuda Y."/>
            <person name="Veenstra G.J."/>
            <person name="Fujiyama A."/>
            <person name="Harland R.M."/>
            <person name="Taira M."/>
            <person name="Rokhsar D.S."/>
        </authorList>
    </citation>
    <scope>NUCLEOTIDE SEQUENCE [LARGE SCALE GENOMIC DNA]</scope>
    <source>
        <strain evidence="11">J</strain>
    </source>
</reference>
<dbReference type="PROSITE" id="PS00107">
    <property type="entry name" value="PROTEIN_KINASE_ATP"/>
    <property type="match status" value="1"/>
</dbReference>
<dbReference type="SUPFAM" id="SSF56112">
    <property type="entry name" value="Protein kinase-like (PK-like)"/>
    <property type="match status" value="1"/>
</dbReference>
<dbReference type="EMBL" id="CM004470">
    <property type="protein sequence ID" value="OCT88595.1"/>
    <property type="molecule type" value="Genomic_DNA"/>
</dbReference>
<evidence type="ECO:0000256" key="7">
    <source>
        <dbReference type="PROSITE-ProRule" id="PRU10141"/>
    </source>
</evidence>
<evidence type="ECO:0000256" key="5">
    <source>
        <dbReference type="ARBA" id="ARBA00022777"/>
    </source>
</evidence>
<feature type="domain" description="Protein kinase" evidence="9">
    <location>
        <begin position="32"/>
        <end position="277"/>
    </location>
</feature>
<sequence length="312" mass="35032">MVYGIFFPLGESDQKIPRADPIGLNPLEITNYTFHSLIGGGGYGTVMLASLGDRRPNVAVKILKKKPGSIKSIQAEMNVLKMTGGSPYLCHGYAAFQTQRHAFLIMGYVSGGSLRDQLESHGAMDMTRVEFHSAELVCGLPFLHDNGIVHRDLKPDNILLDQEGHIKISDFGLAQQNIFGDRTITGPAGTLAYMAPEILENKEYNAAVDWWALGVTMCEMATGEPPFEEDDDEDSIDEFSILNWLSGDVKDLLRKLLEKNPDRRLVVYGNIKQHPFFSAIDWEEFERQPVPPPFSTWLLKYLLDRNRELTDK</sequence>
<evidence type="ECO:0000256" key="6">
    <source>
        <dbReference type="ARBA" id="ARBA00022840"/>
    </source>
</evidence>
<dbReference type="InterPro" id="IPR000719">
    <property type="entry name" value="Prot_kinase_dom"/>
</dbReference>
<name>A0A974HSJ1_XENLA</name>
<dbReference type="PROSITE" id="PS50011">
    <property type="entry name" value="PROTEIN_KINASE_DOM"/>
    <property type="match status" value="1"/>
</dbReference>
<dbReference type="InterPro" id="IPR011009">
    <property type="entry name" value="Kinase-like_dom_sf"/>
</dbReference>
<dbReference type="PANTHER" id="PTHR24351">
    <property type="entry name" value="RIBOSOMAL PROTEIN S6 KINASE"/>
    <property type="match status" value="1"/>
</dbReference>
<keyword evidence="4 7" id="KW-0547">Nucleotide-binding</keyword>
<dbReference type="PROSITE" id="PS00108">
    <property type="entry name" value="PROTEIN_KINASE_ST"/>
    <property type="match status" value="1"/>
</dbReference>
<dbReference type="SMART" id="SM00220">
    <property type="entry name" value="S_TKc"/>
    <property type="match status" value="1"/>
</dbReference>
<evidence type="ECO:0000256" key="8">
    <source>
        <dbReference type="RuleBase" id="RU000304"/>
    </source>
</evidence>
<gene>
    <name evidence="10" type="ORF">XELAEV_18017226mg</name>
</gene>
<evidence type="ECO:0000259" key="9">
    <source>
        <dbReference type="PROSITE" id="PS50011"/>
    </source>
</evidence>
<keyword evidence="1 8" id="KW-0723">Serine/threonine-protein kinase</keyword>
<dbReference type="Gene3D" id="1.10.510.10">
    <property type="entry name" value="Transferase(Phosphotransferase) domain 1"/>
    <property type="match status" value="1"/>
</dbReference>
<comment type="similarity">
    <text evidence="8">Belongs to the protein kinase superfamily.</text>
</comment>
<dbReference type="InterPro" id="IPR017441">
    <property type="entry name" value="Protein_kinase_ATP_BS"/>
</dbReference>
<dbReference type="FunFam" id="1.10.510.10:FF:001110">
    <property type="entry name" value="AGC family protein kinase"/>
    <property type="match status" value="1"/>
</dbReference>